<evidence type="ECO:0000313" key="4">
    <source>
        <dbReference type="EMBL" id="CAF1575492.1"/>
    </source>
</evidence>
<protein>
    <recommendedName>
        <fullName evidence="2">Scaffold protein Nfu/NifU N-terminal domain-containing protein</fullName>
    </recommendedName>
</protein>
<evidence type="ECO:0000313" key="3">
    <source>
        <dbReference type="EMBL" id="CAF1006747.1"/>
    </source>
</evidence>
<keyword evidence="5" id="KW-1185">Reference proteome</keyword>
<dbReference type="AlphaFoldDB" id="A0A815YTJ9"/>
<comment type="caution">
    <text evidence="4">The sequence shown here is derived from an EMBL/GenBank/DDBJ whole genome shotgun (WGS) entry which is preliminary data.</text>
</comment>
<dbReference type="InterPro" id="IPR036498">
    <property type="entry name" value="Nfu/NifU_N_sf"/>
</dbReference>
<feature type="domain" description="Scaffold protein Nfu/NifU N-terminal" evidence="2">
    <location>
        <begin position="3"/>
        <end position="73"/>
    </location>
</feature>
<dbReference type="OrthoDB" id="565552at2759"/>
<organism evidence="4 5">
    <name type="scientific">Adineta ricciae</name>
    <name type="common">Rotifer</name>
    <dbReference type="NCBI Taxonomy" id="249248"/>
    <lineage>
        <taxon>Eukaryota</taxon>
        <taxon>Metazoa</taxon>
        <taxon>Spiralia</taxon>
        <taxon>Gnathifera</taxon>
        <taxon>Rotifera</taxon>
        <taxon>Eurotatoria</taxon>
        <taxon>Bdelloidea</taxon>
        <taxon>Adinetida</taxon>
        <taxon>Adinetidae</taxon>
        <taxon>Adineta</taxon>
    </lineage>
</organism>
<dbReference type="InterPro" id="IPR014824">
    <property type="entry name" value="Nfu/NifU_N"/>
</dbReference>
<dbReference type="Pfam" id="PF08712">
    <property type="entry name" value="Nfu_N"/>
    <property type="match status" value="1"/>
</dbReference>
<reference evidence="4" key="1">
    <citation type="submission" date="2021-02" db="EMBL/GenBank/DDBJ databases">
        <authorList>
            <person name="Nowell W R."/>
        </authorList>
    </citation>
    <scope>NUCLEOTIDE SEQUENCE</scope>
</reference>
<dbReference type="PANTHER" id="PTHR11178:SF1">
    <property type="entry name" value="NFU1 IRON-SULFUR CLUSTER SCAFFOLD HOMOLOG, MITOCHONDRIAL"/>
    <property type="match status" value="1"/>
</dbReference>
<dbReference type="EMBL" id="CAJNOR010005764">
    <property type="protein sequence ID" value="CAF1575492.1"/>
    <property type="molecule type" value="Genomic_DNA"/>
</dbReference>
<dbReference type="Gene3D" id="3.30.1370.70">
    <property type="entry name" value="Scaffold protein Nfu/NifU, N-terminal domain"/>
    <property type="match status" value="1"/>
</dbReference>
<dbReference type="SUPFAM" id="SSF117916">
    <property type="entry name" value="Fe-S cluster assembly (FSCA) domain-like"/>
    <property type="match status" value="1"/>
</dbReference>
<dbReference type="SMART" id="SM00932">
    <property type="entry name" value="Nfu_N"/>
    <property type="match status" value="1"/>
</dbReference>
<comment type="similarity">
    <text evidence="1">Belongs to the NifU family.</text>
</comment>
<dbReference type="SUPFAM" id="SSF110836">
    <property type="entry name" value="Hypothetical protein SAV1430"/>
    <property type="match status" value="1"/>
</dbReference>
<dbReference type="InterPro" id="IPR034904">
    <property type="entry name" value="FSCA_dom_sf"/>
</dbReference>
<evidence type="ECO:0000259" key="2">
    <source>
        <dbReference type="SMART" id="SM00932"/>
    </source>
</evidence>
<dbReference type="PANTHER" id="PTHR11178">
    <property type="entry name" value="IRON-SULFUR CLUSTER SCAFFOLD PROTEIN NFU-RELATED"/>
    <property type="match status" value="1"/>
</dbReference>
<evidence type="ECO:0000313" key="5">
    <source>
        <dbReference type="Proteomes" id="UP000663828"/>
    </source>
</evidence>
<gene>
    <name evidence="3" type="ORF">EDS130_LOCUS15174</name>
    <name evidence="4" type="ORF">XAT740_LOCUS44904</name>
</gene>
<dbReference type="Gene3D" id="3.30.300.130">
    <property type="entry name" value="Fe-S cluster assembly (FSCA)"/>
    <property type="match status" value="1"/>
</dbReference>
<accession>A0A815YTJ9</accession>
<dbReference type="Proteomes" id="UP000663852">
    <property type="component" value="Unassembled WGS sequence"/>
</dbReference>
<proteinExistence type="inferred from homology"/>
<dbReference type="Proteomes" id="UP000663828">
    <property type="component" value="Unassembled WGS sequence"/>
</dbReference>
<dbReference type="GO" id="GO:0005739">
    <property type="term" value="C:mitochondrion"/>
    <property type="evidence" value="ECO:0007669"/>
    <property type="project" value="TreeGrafter"/>
</dbReference>
<dbReference type="EMBL" id="CAJNOJ010000063">
    <property type="protein sequence ID" value="CAF1006747.1"/>
    <property type="molecule type" value="Genomic_DNA"/>
</dbReference>
<sequence length="138" mass="15581">MFIQSQDTPDSNSLKFLPGRSVLDTNLGTRDFPNIQSAFISPLIKQLFRIEGVKSVFLGSDFITRLWIFFSTNLPVIDDDAQQPPNSTLECVSPDNDDTTTAMIKELLDTRIRPTVQEDGGDITFVVKYFETDNLRCI</sequence>
<name>A0A815YTJ9_ADIRI</name>
<evidence type="ECO:0000256" key="1">
    <source>
        <dbReference type="ARBA" id="ARBA00006420"/>
    </source>
</evidence>